<gene>
    <name evidence="1" type="ordered locus">Bsph_2546</name>
</gene>
<accession>B1HXX2</accession>
<organism evidence="1 2">
    <name type="scientific">Lysinibacillus sphaericus (strain C3-41)</name>
    <dbReference type="NCBI Taxonomy" id="444177"/>
    <lineage>
        <taxon>Bacteria</taxon>
        <taxon>Bacillati</taxon>
        <taxon>Bacillota</taxon>
        <taxon>Bacilli</taxon>
        <taxon>Bacillales</taxon>
        <taxon>Bacillaceae</taxon>
        <taxon>Lysinibacillus</taxon>
    </lineage>
</organism>
<reference evidence="1 2" key="1">
    <citation type="journal article" date="2008" name="J. Bacteriol.">
        <title>Complete genome sequence of the mosquitocidal bacterium Bacillus sphaericus C3-41 and comparison with those of closely related Bacillus species.</title>
        <authorList>
            <person name="Hu X."/>
            <person name="Fan W."/>
            <person name="Han B."/>
            <person name="Liu H."/>
            <person name="Zheng D."/>
            <person name="Li Q."/>
            <person name="Dong W."/>
            <person name="Yan J."/>
            <person name="Gao M."/>
            <person name="Berry C."/>
            <person name="Yuan Z."/>
        </authorList>
    </citation>
    <scope>NUCLEOTIDE SEQUENCE [LARGE SCALE GENOMIC DNA]</scope>
    <source>
        <strain evidence="1 2">C3-41</strain>
    </source>
</reference>
<dbReference type="EMBL" id="CP000817">
    <property type="protein sequence ID" value="ACA40097.1"/>
    <property type="molecule type" value="Genomic_DNA"/>
</dbReference>
<dbReference type="Proteomes" id="UP000002164">
    <property type="component" value="Chromosome"/>
</dbReference>
<dbReference type="EnsemblBacteria" id="ACA40097">
    <property type="protein sequence ID" value="ACA40097"/>
    <property type="gene ID" value="Bsph_2546"/>
</dbReference>
<dbReference type="AlphaFoldDB" id="B1HXX2"/>
<dbReference type="KEGG" id="lsp:Bsph_2546"/>
<evidence type="ECO:0000313" key="2">
    <source>
        <dbReference type="Proteomes" id="UP000002164"/>
    </source>
</evidence>
<dbReference type="HOGENOM" id="CLU_2650145_0_0_9"/>
<name>B1HXX2_LYSSC</name>
<protein>
    <submittedName>
        <fullName evidence="1">Uncharacterized protein</fullName>
    </submittedName>
</protein>
<sequence>MNFTMKKYHFSMLFILLISEGTVFALDNSLSIDEEFITKNPATGGIPKIGLTLILQKISNYKEMFKIICLLSKQLVYMIL</sequence>
<evidence type="ECO:0000313" key="1">
    <source>
        <dbReference type="EMBL" id="ACA40097.1"/>
    </source>
</evidence>
<proteinExistence type="predicted"/>